<reference evidence="2 3" key="1">
    <citation type="submission" date="2015-11" db="EMBL/GenBank/DDBJ databases">
        <title>Exploring the genomic traits of fungus-feeding bacterial genus Collimonas.</title>
        <authorList>
            <person name="Song C."/>
            <person name="Schmidt R."/>
            <person name="de Jager V."/>
            <person name="Krzyzanowska D."/>
            <person name="Jongedijk E."/>
            <person name="Cankar K."/>
            <person name="Beekwilder J."/>
            <person name="van Veen A."/>
            <person name="de Boer W."/>
            <person name="van Veen J.A."/>
            <person name="Garbeva P."/>
        </authorList>
    </citation>
    <scope>NUCLEOTIDE SEQUENCE [LARGE SCALE GENOMIC DNA]</scope>
    <source>
        <strain evidence="2 3">Ter291</strain>
    </source>
</reference>
<feature type="transmembrane region" description="Helical" evidence="1">
    <location>
        <begin position="87"/>
        <end position="107"/>
    </location>
</feature>
<protein>
    <submittedName>
        <fullName evidence="2">Membrane protein</fullName>
    </submittedName>
</protein>
<accession>A0ABM5Z7S9</accession>
<organism evidence="2 3">
    <name type="scientific">Collimonas pratensis</name>
    <dbReference type="NCBI Taxonomy" id="279113"/>
    <lineage>
        <taxon>Bacteria</taxon>
        <taxon>Pseudomonadati</taxon>
        <taxon>Pseudomonadota</taxon>
        <taxon>Betaproteobacteria</taxon>
        <taxon>Burkholderiales</taxon>
        <taxon>Oxalobacteraceae</taxon>
        <taxon>Collimonas</taxon>
    </lineage>
</organism>
<keyword evidence="1" id="KW-1133">Transmembrane helix</keyword>
<keyword evidence="3" id="KW-1185">Reference proteome</keyword>
<dbReference type="EMBL" id="CP013236">
    <property type="protein sequence ID" value="AMP15320.1"/>
    <property type="molecule type" value="Genomic_DNA"/>
</dbReference>
<dbReference type="Proteomes" id="UP000074914">
    <property type="component" value="Chromosome"/>
</dbReference>
<gene>
    <name evidence="2" type="ORF">CPter291_3083</name>
</gene>
<keyword evidence="1" id="KW-0472">Membrane</keyword>
<evidence type="ECO:0000256" key="1">
    <source>
        <dbReference type="SAM" id="Phobius"/>
    </source>
</evidence>
<proteinExistence type="predicted"/>
<dbReference type="RefSeq" id="WP_062116283.1">
    <property type="nucleotide sequence ID" value="NZ_CP013236.1"/>
</dbReference>
<name>A0ABM5Z7S9_9BURK</name>
<evidence type="ECO:0000313" key="3">
    <source>
        <dbReference type="Proteomes" id="UP000074914"/>
    </source>
</evidence>
<feature type="transmembrane region" description="Helical" evidence="1">
    <location>
        <begin position="34"/>
        <end position="53"/>
    </location>
</feature>
<keyword evidence="1" id="KW-0812">Transmembrane</keyword>
<sequence length="111" mass="12097">MIVVWKGWGLLVVVITALIVVLTTVLFDKLGWSVAYGAALGMMFSAAAIWQAGNKFNSPLKNRVLLDQQTGAEVILKPDHSLFFIKMQYWAFIAGAIGLVMLVNLLAGRSS</sequence>
<evidence type="ECO:0000313" key="2">
    <source>
        <dbReference type="EMBL" id="AMP15320.1"/>
    </source>
</evidence>
<feature type="transmembrane region" description="Helical" evidence="1">
    <location>
        <begin position="6"/>
        <end position="27"/>
    </location>
</feature>